<sequence length="274" mass="29135">GGESAHENAERRGKGRWGETSVEGSNCGRGTAAALWQSRVQDDDSRQARKAGRRWLVAQSEPEPPPCAGRSRRSTAGPAYQAAAAAAAGRPGQAVWLAKFIRGHRANVIIAGRSSAVSHMSVGRASEHSSAPWTGNSSCAACGLLRTPCNAAMALAAASPARHRPFPLTCSRLSVSISPRGQYSPQPRYQCKPAASSFFVLCFLLVDRYAQRTLPQSIRLTILRGEAAAADNLVLHAAGSPHRRIWELHGAWPWKSGPSNLMAASALAVAKRLS</sequence>
<dbReference type="EMBL" id="MCFA01000005">
    <property type="protein sequence ID" value="ORY18791.1"/>
    <property type="molecule type" value="Genomic_DNA"/>
</dbReference>
<name>A0A1Y2A8G7_9PLEO</name>
<evidence type="ECO:0000313" key="2">
    <source>
        <dbReference type="EMBL" id="ORY18791.1"/>
    </source>
</evidence>
<comment type="caution">
    <text evidence="2">The sequence shown here is derived from an EMBL/GenBank/DDBJ whole genome shotgun (WGS) entry which is preliminary data.</text>
</comment>
<proteinExistence type="predicted"/>
<dbReference type="AlphaFoldDB" id="A0A1Y2A8G7"/>
<evidence type="ECO:0000313" key="3">
    <source>
        <dbReference type="Proteomes" id="UP000193144"/>
    </source>
</evidence>
<gene>
    <name evidence="2" type="ORF">BCR34DRAFT_650777</name>
</gene>
<organism evidence="2 3">
    <name type="scientific">Clohesyomyces aquaticus</name>
    <dbReference type="NCBI Taxonomy" id="1231657"/>
    <lineage>
        <taxon>Eukaryota</taxon>
        <taxon>Fungi</taxon>
        <taxon>Dikarya</taxon>
        <taxon>Ascomycota</taxon>
        <taxon>Pezizomycotina</taxon>
        <taxon>Dothideomycetes</taxon>
        <taxon>Pleosporomycetidae</taxon>
        <taxon>Pleosporales</taxon>
        <taxon>Lindgomycetaceae</taxon>
        <taxon>Clohesyomyces</taxon>
    </lineage>
</organism>
<keyword evidence="3" id="KW-1185">Reference proteome</keyword>
<dbReference type="Proteomes" id="UP000193144">
    <property type="component" value="Unassembled WGS sequence"/>
</dbReference>
<feature type="region of interest" description="Disordered" evidence="1">
    <location>
        <begin position="1"/>
        <end position="76"/>
    </location>
</feature>
<accession>A0A1Y2A8G7</accession>
<feature type="non-terminal residue" evidence="2">
    <location>
        <position position="1"/>
    </location>
</feature>
<feature type="compositionally biased region" description="Basic and acidic residues" evidence="1">
    <location>
        <begin position="1"/>
        <end position="12"/>
    </location>
</feature>
<reference evidence="2 3" key="1">
    <citation type="submission" date="2016-07" db="EMBL/GenBank/DDBJ databases">
        <title>Pervasive Adenine N6-methylation of Active Genes in Fungi.</title>
        <authorList>
            <consortium name="DOE Joint Genome Institute"/>
            <person name="Mondo S.J."/>
            <person name="Dannebaum R.O."/>
            <person name="Kuo R.C."/>
            <person name="Labutti K."/>
            <person name="Haridas S."/>
            <person name="Kuo A."/>
            <person name="Salamov A."/>
            <person name="Ahrendt S.R."/>
            <person name="Lipzen A."/>
            <person name="Sullivan W."/>
            <person name="Andreopoulos W.B."/>
            <person name="Clum A."/>
            <person name="Lindquist E."/>
            <person name="Daum C."/>
            <person name="Ramamoorthy G.K."/>
            <person name="Gryganskyi A."/>
            <person name="Culley D."/>
            <person name="Magnuson J.K."/>
            <person name="James T.Y."/>
            <person name="O'Malley M.A."/>
            <person name="Stajich J.E."/>
            <person name="Spatafora J.W."/>
            <person name="Visel A."/>
            <person name="Grigoriev I.V."/>
        </authorList>
    </citation>
    <scope>NUCLEOTIDE SEQUENCE [LARGE SCALE GENOMIC DNA]</scope>
    <source>
        <strain evidence="2 3">CBS 115471</strain>
    </source>
</reference>
<protein>
    <submittedName>
        <fullName evidence="2">Uncharacterized protein</fullName>
    </submittedName>
</protein>
<evidence type="ECO:0000256" key="1">
    <source>
        <dbReference type="SAM" id="MobiDB-lite"/>
    </source>
</evidence>